<protein>
    <submittedName>
        <fullName evidence="1">Uncharacterized protein</fullName>
    </submittedName>
</protein>
<proteinExistence type="predicted"/>
<reference evidence="1 2" key="1">
    <citation type="journal article" date="2020" name="Phytopathology">
        <title>A high-quality genome resource of Botrytis fragariae, a new and rapidly spreading fungal pathogen causing strawberry gray mold in the U.S.A.</title>
        <authorList>
            <person name="Wu Y."/>
            <person name="Saski C.A."/>
            <person name="Schnabel G."/>
            <person name="Xiao S."/>
            <person name="Hu M."/>
        </authorList>
    </citation>
    <scope>NUCLEOTIDE SEQUENCE [LARGE SCALE GENOMIC DNA]</scope>
    <source>
        <strain evidence="1 2">BVB16</strain>
    </source>
</reference>
<evidence type="ECO:0000313" key="1">
    <source>
        <dbReference type="EMBL" id="KAF5873895.1"/>
    </source>
</evidence>
<comment type="caution">
    <text evidence="1">The sequence shown here is derived from an EMBL/GenBank/DDBJ whole genome shotgun (WGS) entry which is preliminary data.</text>
</comment>
<organism evidence="1 2">
    <name type="scientific">Botrytis fragariae</name>
    <dbReference type="NCBI Taxonomy" id="1964551"/>
    <lineage>
        <taxon>Eukaryota</taxon>
        <taxon>Fungi</taxon>
        <taxon>Dikarya</taxon>
        <taxon>Ascomycota</taxon>
        <taxon>Pezizomycotina</taxon>
        <taxon>Leotiomycetes</taxon>
        <taxon>Helotiales</taxon>
        <taxon>Sclerotiniaceae</taxon>
        <taxon>Botrytis</taxon>
    </lineage>
</organism>
<dbReference type="GeneID" id="59259438"/>
<gene>
    <name evidence="1" type="ORF">Bfra_005362</name>
</gene>
<keyword evidence="2" id="KW-1185">Reference proteome</keyword>
<sequence>MASRVPRTYAFVDAGDTGERLRLKLNHDQHDGFKSRFLTSVALSKRGLELGGSKQNRQAFFMSKCRRLVHFRTRSHIFSCPFLHHYRRYLVMIRC</sequence>
<accession>A0A8H6AUV1</accession>
<dbReference type="RefSeq" id="XP_037192841.1">
    <property type="nucleotide sequence ID" value="XM_037335746.1"/>
</dbReference>
<dbReference type="AlphaFoldDB" id="A0A8H6AUV1"/>
<evidence type="ECO:0000313" key="2">
    <source>
        <dbReference type="Proteomes" id="UP000531561"/>
    </source>
</evidence>
<name>A0A8H6AUV1_9HELO</name>
<dbReference type="EMBL" id="JABFCT010000008">
    <property type="protein sequence ID" value="KAF5873895.1"/>
    <property type="molecule type" value="Genomic_DNA"/>
</dbReference>
<dbReference type="Proteomes" id="UP000531561">
    <property type="component" value="Unassembled WGS sequence"/>
</dbReference>